<dbReference type="CDD" id="cd13900">
    <property type="entry name" value="CuRO_3_Tth-MCO_like"/>
    <property type="match status" value="1"/>
</dbReference>
<dbReference type="GO" id="GO:0005507">
    <property type="term" value="F:copper ion binding"/>
    <property type="evidence" value="ECO:0007669"/>
    <property type="project" value="InterPro"/>
</dbReference>
<dbReference type="InterPro" id="IPR033138">
    <property type="entry name" value="Cu_oxidase_CS"/>
</dbReference>
<name>A0A6J4VF00_9BACT</name>
<sequence length="255" mass="28551">MAQYLVNGQLNPQIDIQPGETQRWRILNASANNFFNLQLARHQLHQIATDGDPLPELATVETLLLAPAERAEVLVQGGPAGIYEFRSIAWAQDIPGQAQLQFRVATMTSGGEAIEPATLLTTLIDREDLRQLPIDGQRTITFQENATAPVFAIDGKAFDEDRVDQTVKLGSVEEWVLRNASPEWHPFHIHVNDFQVITVNGQPVPRNYDDTIRLPPHGEVVIRTWFTDFTGKFVYHCHILGHEDAGMMGVVEVVE</sequence>
<evidence type="ECO:0000259" key="4">
    <source>
        <dbReference type="Pfam" id="PF07731"/>
    </source>
</evidence>
<dbReference type="GO" id="GO:0016491">
    <property type="term" value="F:oxidoreductase activity"/>
    <property type="evidence" value="ECO:0007669"/>
    <property type="project" value="UniProtKB-KW"/>
</dbReference>
<dbReference type="EMBL" id="CADCWK010000406">
    <property type="protein sequence ID" value="CAA9577377.1"/>
    <property type="molecule type" value="Genomic_DNA"/>
</dbReference>
<dbReference type="InterPro" id="IPR002355">
    <property type="entry name" value="Cu_oxidase_Cu_BS"/>
</dbReference>
<organism evidence="5">
    <name type="scientific">uncultured Thermomicrobiales bacterium</name>
    <dbReference type="NCBI Taxonomy" id="1645740"/>
    <lineage>
        <taxon>Bacteria</taxon>
        <taxon>Pseudomonadati</taxon>
        <taxon>Thermomicrobiota</taxon>
        <taxon>Thermomicrobia</taxon>
        <taxon>Thermomicrobiales</taxon>
        <taxon>environmental samples</taxon>
    </lineage>
</organism>
<evidence type="ECO:0000256" key="1">
    <source>
        <dbReference type="ARBA" id="ARBA00022723"/>
    </source>
</evidence>
<dbReference type="Gene3D" id="2.60.40.420">
    <property type="entry name" value="Cupredoxins - blue copper proteins"/>
    <property type="match status" value="2"/>
</dbReference>
<dbReference type="Pfam" id="PF00394">
    <property type="entry name" value="Cu-oxidase"/>
    <property type="match status" value="1"/>
</dbReference>
<evidence type="ECO:0000259" key="3">
    <source>
        <dbReference type="Pfam" id="PF00394"/>
    </source>
</evidence>
<keyword evidence="1" id="KW-0479">Metal-binding</keyword>
<feature type="domain" description="Plastocyanin-like" evidence="3">
    <location>
        <begin position="5"/>
        <end position="77"/>
    </location>
</feature>
<reference evidence="5" key="1">
    <citation type="submission" date="2020-02" db="EMBL/GenBank/DDBJ databases">
        <authorList>
            <person name="Meier V. D."/>
        </authorList>
    </citation>
    <scope>NUCLEOTIDE SEQUENCE</scope>
    <source>
        <strain evidence="5">AVDCRST_MAG33</strain>
    </source>
</reference>
<gene>
    <name evidence="5" type="ORF">AVDCRST_MAG33-3206</name>
</gene>
<dbReference type="Pfam" id="PF07731">
    <property type="entry name" value="Cu-oxidase_2"/>
    <property type="match status" value="1"/>
</dbReference>
<dbReference type="SUPFAM" id="SSF49503">
    <property type="entry name" value="Cupredoxins"/>
    <property type="match status" value="2"/>
</dbReference>
<dbReference type="AlphaFoldDB" id="A0A6J4VF00"/>
<dbReference type="PROSITE" id="PS00080">
    <property type="entry name" value="MULTICOPPER_OXIDASE2"/>
    <property type="match status" value="1"/>
</dbReference>
<feature type="domain" description="Plastocyanin-like" evidence="4">
    <location>
        <begin position="142"/>
        <end position="253"/>
    </location>
</feature>
<dbReference type="InterPro" id="IPR045087">
    <property type="entry name" value="Cu-oxidase_fam"/>
</dbReference>
<dbReference type="InterPro" id="IPR011706">
    <property type="entry name" value="Cu-oxidase_C"/>
</dbReference>
<dbReference type="InterPro" id="IPR001117">
    <property type="entry name" value="Cu-oxidase_2nd"/>
</dbReference>
<dbReference type="PANTHER" id="PTHR11709">
    <property type="entry name" value="MULTI-COPPER OXIDASE"/>
    <property type="match status" value="1"/>
</dbReference>
<dbReference type="InterPro" id="IPR008972">
    <property type="entry name" value="Cupredoxin"/>
</dbReference>
<accession>A0A6J4VF00</accession>
<dbReference type="PANTHER" id="PTHR11709:SF2">
    <property type="entry name" value="MULTICOPPER OXIDASE LPR1"/>
    <property type="match status" value="1"/>
</dbReference>
<evidence type="ECO:0000313" key="5">
    <source>
        <dbReference type="EMBL" id="CAA9577377.1"/>
    </source>
</evidence>
<keyword evidence="2" id="KW-0560">Oxidoreductase</keyword>
<dbReference type="PROSITE" id="PS00079">
    <property type="entry name" value="MULTICOPPER_OXIDASE1"/>
    <property type="match status" value="1"/>
</dbReference>
<proteinExistence type="predicted"/>
<protein>
    <submittedName>
        <fullName evidence="5">Multicopper oxidase</fullName>
    </submittedName>
</protein>
<evidence type="ECO:0000256" key="2">
    <source>
        <dbReference type="ARBA" id="ARBA00023002"/>
    </source>
</evidence>